<dbReference type="InterPro" id="IPR027417">
    <property type="entry name" value="P-loop_NTPase"/>
</dbReference>
<dbReference type="Pfam" id="PF18860">
    <property type="entry name" value="AbiJ_NTD3"/>
    <property type="match status" value="1"/>
</dbReference>
<evidence type="ECO:0008006" key="5">
    <source>
        <dbReference type="Google" id="ProtNLM"/>
    </source>
</evidence>
<proteinExistence type="predicted"/>
<feature type="domain" description="ATPase AAA-type core" evidence="1">
    <location>
        <begin position="479"/>
        <end position="546"/>
    </location>
</feature>
<dbReference type="PATRIC" id="fig|1120926.3.peg.3254"/>
<dbReference type="RefSeq" id="WP_004867158.1">
    <property type="nucleotide sequence ID" value="NZ_ASYY01000080.1"/>
</dbReference>
<dbReference type="EMBL" id="APPN01000079">
    <property type="protein sequence ID" value="ENV32504.1"/>
    <property type="molecule type" value="Genomic_DNA"/>
</dbReference>
<accession>N8ZFJ9</accession>
<dbReference type="Proteomes" id="UP000013117">
    <property type="component" value="Unassembled WGS sequence"/>
</dbReference>
<dbReference type="InterPro" id="IPR041427">
    <property type="entry name" value="AbiJ-NTD3"/>
</dbReference>
<gene>
    <name evidence="3" type="ORF">F960_03359</name>
</gene>
<evidence type="ECO:0000313" key="3">
    <source>
        <dbReference type="EMBL" id="ENV32504.1"/>
    </source>
</evidence>
<dbReference type="GeneID" id="84210630"/>
<evidence type="ECO:0000313" key="4">
    <source>
        <dbReference type="Proteomes" id="UP000013117"/>
    </source>
</evidence>
<keyword evidence="4" id="KW-1185">Reference proteome</keyword>
<dbReference type="SUPFAM" id="SSF52540">
    <property type="entry name" value="P-loop containing nucleoside triphosphate hydrolases"/>
    <property type="match status" value="1"/>
</dbReference>
<dbReference type="GO" id="GO:0005524">
    <property type="term" value="F:ATP binding"/>
    <property type="evidence" value="ECO:0007669"/>
    <property type="project" value="InterPro"/>
</dbReference>
<feature type="domain" description="AbiJ-NTD3" evidence="2">
    <location>
        <begin position="8"/>
        <end position="127"/>
    </location>
</feature>
<comment type="caution">
    <text evidence="3">The sequence shown here is derived from an EMBL/GenBank/DDBJ whole genome shotgun (WGS) entry which is preliminary data.</text>
</comment>
<reference evidence="3 4" key="1">
    <citation type="submission" date="2013-02" db="EMBL/GenBank/DDBJ databases">
        <title>The Genome Sequence of Acinetobacter gerneri CIP 107464.</title>
        <authorList>
            <consortium name="The Broad Institute Genome Sequencing Platform"/>
            <consortium name="The Broad Institute Genome Sequencing Center for Infectious Disease"/>
            <person name="Cerqueira G."/>
            <person name="Feldgarden M."/>
            <person name="Courvalin P."/>
            <person name="Perichon B."/>
            <person name="Grillot-Courvalin C."/>
            <person name="Clermont D."/>
            <person name="Rocha E."/>
            <person name="Yoon E.-J."/>
            <person name="Nemec A."/>
            <person name="Walker B."/>
            <person name="Young S.K."/>
            <person name="Zeng Q."/>
            <person name="Gargeya S."/>
            <person name="Fitzgerald M."/>
            <person name="Haas B."/>
            <person name="Abouelleil A."/>
            <person name="Alvarado L."/>
            <person name="Arachchi H.M."/>
            <person name="Berlin A.M."/>
            <person name="Chapman S.B."/>
            <person name="Dewar J."/>
            <person name="Goldberg J."/>
            <person name="Griggs A."/>
            <person name="Gujja S."/>
            <person name="Hansen M."/>
            <person name="Howarth C."/>
            <person name="Imamovic A."/>
            <person name="Larimer J."/>
            <person name="McCowan C."/>
            <person name="Murphy C."/>
            <person name="Neiman D."/>
            <person name="Pearson M."/>
            <person name="Priest M."/>
            <person name="Roberts A."/>
            <person name="Saif S."/>
            <person name="Shea T."/>
            <person name="Sisk P."/>
            <person name="Sykes S."/>
            <person name="Wortman J."/>
            <person name="Nusbaum C."/>
            <person name="Birren B."/>
        </authorList>
    </citation>
    <scope>NUCLEOTIDE SEQUENCE [LARGE SCALE GENOMIC DNA]</scope>
    <source>
        <strain evidence="3 4">CIP 107464</strain>
    </source>
</reference>
<name>N8ZFJ9_9GAMM</name>
<organism evidence="3 4">
    <name type="scientific">Acinetobacter gerneri DSM 14967 = CIP 107464 = MTCC 9824</name>
    <dbReference type="NCBI Taxonomy" id="1120926"/>
    <lineage>
        <taxon>Bacteria</taxon>
        <taxon>Pseudomonadati</taxon>
        <taxon>Pseudomonadota</taxon>
        <taxon>Gammaproteobacteria</taxon>
        <taxon>Moraxellales</taxon>
        <taxon>Moraxellaceae</taxon>
        <taxon>Acinetobacter</taxon>
    </lineage>
</organism>
<dbReference type="STRING" id="202952.GCA_000747725_01556"/>
<evidence type="ECO:0000259" key="1">
    <source>
        <dbReference type="Pfam" id="PF13304"/>
    </source>
</evidence>
<dbReference type="Gene3D" id="3.40.50.300">
    <property type="entry name" value="P-loop containing nucleotide triphosphate hydrolases"/>
    <property type="match status" value="1"/>
</dbReference>
<dbReference type="InterPro" id="IPR003959">
    <property type="entry name" value="ATPase_AAA_core"/>
</dbReference>
<dbReference type="OrthoDB" id="9815944at2"/>
<dbReference type="Pfam" id="PF13304">
    <property type="entry name" value="AAA_21"/>
    <property type="match status" value="1"/>
</dbReference>
<sequence>MKNFQLKRNIKLEILRLLAKQEIKIFKKIDPIVFFDEILDLKNLPSTDPRYKDARRDLIQHYINNNDWELDFILLERFNFIDSDEILIRLLNKVISPEVNETDDDIKFFYHTLNPILKNDLLEYRLKGIDDNSLSIFEIDELDEDNKFKDLADNKIPFVFSNIKHAHNSYFLLSPTTWDDYGNKNEFFLYYVANNMRKDIGKLKIISKQSNSTTKEIVDSFYTLSNEFCSLGQTFDFYKNLKNIFQQNYLSILKGLNDIAFFPQICEEFENFSDFKNSIIRFDEQEQLLRQARYRIDNYDLSNLYSFEYNFKPMYSDDEGLRIGFNFNDSSILPNRIYALIGNNGVGKTQLVSKLPFDIANGNFELFAPKIPLFSKVIAVSYSAFDKFVIPESSSKINYIYCGLRHSKGNSESILSESELNARFFLSIVKVQKNKRFDSWIEIIKNFFPKELVEVWVEWDPTLFEQRLNIVEINKALKTFSSGQAIFLYILTEILANIRYDSLIIFDEPETHLHPNAISQLINSIHLLVKKFQSFCIIATHSPIIVQGILSKNVYVIRNENNILNAKHPAIETFGENLTKITEDIFGSRATDSQFKKELQILINKGYSFEEIIHLLRVNDIPLSLNLTVLLKSMVSNRYD</sequence>
<protein>
    <recommendedName>
        <fullName evidence="5">ATPase AAA-type core domain-containing protein</fullName>
    </recommendedName>
</protein>
<dbReference type="GO" id="GO:0016887">
    <property type="term" value="F:ATP hydrolysis activity"/>
    <property type="evidence" value="ECO:0007669"/>
    <property type="project" value="InterPro"/>
</dbReference>
<dbReference type="AlphaFoldDB" id="N8ZFJ9"/>
<evidence type="ECO:0000259" key="2">
    <source>
        <dbReference type="Pfam" id="PF18860"/>
    </source>
</evidence>
<dbReference type="HOGENOM" id="CLU_028965_1_0_6"/>